<evidence type="ECO:0000313" key="1">
    <source>
        <dbReference type="EMBL" id="PTM56919.1"/>
    </source>
</evidence>
<keyword evidence="2" id="KW-1185">Reference proteome</keyword>
<comment type="caution">
    <text evidence="1">The sequence shown here is derived from an EMBL/GenBank/DDBJ whole genome shotgun (WGS) entry which is preliminary data.</text>
</comment>
<reference evidence="1 2" key="1">
    <citation type="submission" date="2018-04" db="EMBL/GenBank/DDBJ databases">
        <title>Genomic Encyclopedia of Archaeal and Bacterial Type Strains, Phase II (KMG-II): from individual species to whole genera.</title>
        <authorList>
            <person name="Goeker M."/>
        </authorList>
    </citation>
    <scope>NUCLEOTIDE SEQUENCE [LARGE SCALE GENOMIC DNA]</scope>
    <source>
        <strain evidence="1 2">DSM 45169</strain>
    </source>
</reference>
<name>A0A2T4Z4U6_9BACL</name>
<dbReference type="EMBL" id="PZZP01000002">
    <property type="protein sequence ID" value="PTM56919.1"/>
    <property type="molecule type" value="Genomic_DNA"/>
</dbReference>
<sequence length="30" mass="3172">MIKSTSPSFQLKKGTAATAIGVIFDSPLYV</sequence>
<protein>
    <submittedName>
        <fullName evidence="1">Uncharacterized protein</fullName>
    </submittedName>
</protein>
<gene>
    <name evidence="1" type="ORF">C8J48_3247</name>
</gene>
<organism evidence="1 2">
    <name type="scientific">Desmospora activa DSM 45169</name>
    <dbReference type="NCBI Taxonomy" id="1121389"/>
    <lineage>
        <taxon>Bacteria</taxon>
        <taxon>Bacillati</taxon>
        <taxon>Bacillota</taxon>
        <taxon>Bacilli</taxon>
        <taxon>Bacillales</taxon>
        <taxon>Thermoactinomycetaceae</taxon>
        <taxon>Desmospora</taxon>
    </lineage>
</organism>
<proteinExistence type="predicted"/>
<dbReference type="Proteomes" id="UP000241639">
    <property type="component" value="Unassembled WGS sequence"/>
</dbReference>
<evidence type="ECO:0000313" key="2">
    <source>
        <dbReference type="Proteomes" id="UP000241639"/>
    </source>
</evidence>
<dbReference type="AlphaFoldDB" id="A0A2T4Z4U6"/>
<accession>A0A2T4Z4U6</accession>